<sequence>MEAVQAVFGVMLRERRLAAGLTQEQLAFEASIRRNYVSMLELGQHQPTLTMLFALATALDCTPSDLLADLETRLAQSGGRKHRLKRQRATTTVAELPPKTPARGRTR</sequence>
<name>A0A1N7SP76_9BURK</name>
<keyword evidence="1" id="KW-0238">DNA-binding</keyword>
<dbReference type="InterPro" id="IPR050807">
    <property type="entry name" value="TransReg_Diox_bact_type"/>
</dbReference>
<evidence type="ECO:0000259" key="3">
    <source>
        <dbReference type="PROSITE" id="PS50943"/>
    </source>
</evidence>
<dbReference type="AlphaFoldDB" id="A0A1N7SP76"/>
<organism evidence="4 5">
    <name type="scientific">Paraburkholderia piptadeniae</name>
    <dbReference type="NCBI Taxonomy" id="1701573"/>
    <lineage>
        <taxon>Bacteria</taxon>
        <taxon>Pseudomonadati</taxon>
        <taxon>Pseudomonadota</taxon>
        <taxon>Betaproteobacteria</taxon>
        <taxon>Burkholderiales</taxon>
        <taxon>Burkholderiaceae</taxon>
        <taxon>Paraburkholderia</taxon>
    </lineage>
</organism>
<evidence type="ECO:0000313" key="4">
    <source>
        <dbReference type="EMBL" id="SIT49251.1"/>
    </source>
</evidence>
<feature type="region of interest" description="Disordered" evidence="2">
    <location>
        <begin position="77"/>
        <end position="107"/>
    </location>
</feature>
<dbReference type="GO" id="GO:0005829">
    <property type="term" value="C:cytosol"/>
    <property type="evidence" value="ECO:0007669"/>
    <property type="project" value="TreeGrafter"/>
</dbReference>
<dbReference type="SMART" id="SM00530">
    <property type="entry name" value="HTH_XRE"/>
    <property type="match status" value="1"/>
</dbReference>
<dbReference type="PANTHER" id="PTHR46797">
    <property type="entry name" value="HTH-TYPE TRANSCRIPTIONAL REGULATOR"/>
    <property type="match status" value="1"/>
</dbReference>
<dbReference type="InterPro" id="IPR010982">
    <property type="entry name" value="Lambda_DNA-bd_dom_sf"/>
</dbReference>
<dbReference type="CDD" id="cd00093">
    <property type="entry name" value="HTH_XRE"/>
    <property type="match status" value="1"/>
</dbReference>
<dbReference type="InterPro" id="IPR001387">
    <property type="entry name" value="Cro/C1-type_HTH"/>
</dbReference>
<reference evidence="4" key="1">
    <citation type="submission" date="2016-12" db="EMBL/GenBank/DDBJ databases">
        <authorList>
            <person name="Moulin L."/>
        </authorList>
    </citation>
    <scope>NUCLEOTIDE SEQUENCE [LARGE SCALE GENOMIC DNA]</scope>
    <source>
        <strain evidence="4">STM 7183</strain>
    </source>
</reference>
<dbReference type="Proteomes" id="UP000195569">
    <property type="component" value="Unassembled WGS sequence"/>
</dbReference>
<proteinExistence type="predicted"/>
<dbReference type="PANTHER" id="PTHR46797:SF1">
    <property type="entry name" value="METHYLPHOSPHONATE SYNTHASE"/>
    <property type="match status" value="1"/>
</dbReference>
<evidence type="ECO:0000256" key="1">
    <source>
        <dbReference type="ARBA" id="ARBA00023125"/>
    </source>
</evidence>
<dbReference type="EMBL" id="CYGY02000068">
    <property type="protein sequence ID" value="SIT49251.1"/>
    <property type="molecule type" value="Genomic_DNA"/>
</dbReference>
<feature type="compositionally biased region" description="Basic residues" evidence="2">
    <location>
        <begin position="79"/>
        <end position="88"/>
    </location>
</feature>
<evidence type="ECO:0000313" key="5">
    <source>
        <dbReference type="Proteomes" id="UP000195569"/>
    </source>
</evidence>
<keyword evidence="5" id="KW-1185">Reference proteome</keyword>
<evidence type="ECO:0000256" key="2">
    <source>
        <dbReference type="SAM" id="MobiDB-lite"/>
    </source>
</evidence>
<comment type="caution">
    <text evidence="4">The sequence shown here is derived from an EMBL/GenBank/DDBJ whole genome shotgun (WGS) entry which is preliminary data.</text>
</comment>
<dbReference type="Gene3D" id="1.10.260.40">
    <property type="entry name" value="lambda repressor-like DNA-binding domains"/>
    <property type="match status" value="1"/>
</dbReference>
<gene>
    <name evidence="4" type="ORF">BN2476_680028</name>
</gene>
<dbReference type="GO" id="GO:0003700">
    <property type="term" value="F:DNA-binding transcription factor activity"/>
    <property type="evidence" value="ECO:0007669"/>
    <property type="project" value="TreeGrafter"/>
</dbReference>
<dbReference type="PROSITE" id="PS50943">
    <property type="entry name" value="HTH_CROC1"/>
    <property type="match status" value="1"/>
</dbReference>
<dbReference type="SUPFAM" id="SSF47413">
    <property type="entry name" value="lambda repressor-like DNA-binding domains"/>
    <property type="match status" value="1"/>
</dbReference>
<accession>A0A1N7SP76</accession>
<protein>
    <recommendedName>
        <fullName evidence="3">HTH cro/C1-type domain-containing protein</fullName>
    </recommendedName>
</protein>
<dbReference type="GO" id="GO:0003677">
    <property type="term" value="F:DNA binding"/>
    <property type="evidence" value="ECO:0007669"/>
    <property type="project" value="UniProtKB-KW"/>
</dbReference>
<dbReference type="Pfam" id="PF01381">
    <property type="entry name" value="HTH_3"/>
    <property type="match status" value="1"/>
</dbReference>
<feature type="domain" description="HTH cro/C1-type" evidence="3">
    <location>
        <begin position="12"/>
        <end position="66"/>
    </location>
</feature>